<dbReference type="SUPFAM" id="SSF48371">
    <property type="entry name" value="ARM repeat"/>
    <property type="match status" value="1"/>
</dbReference>
<evidence type="ECO:0000259" key="12">
    <source>
        <dbReference type="PROSITE" id="PS51444"/>
    </source>
</evidence>
<comment type="similarity">
    <text evidence="2">Belongs to the transglutaminase superfamily. Transglutaminase family.</text>
</comment>
<feature type="compositionally biased region" description="Low complexity" evidence="9">
    <location>
        <begin position="1163"/>
        <end position="1174"/>
    </location>
</feature>
<dbReference type="Gene3D" id="1.20.58.2220">
    <property type="entry name" value="Formin, FH2 domain"/>
    <property type="match status" value="1"/>
</dbReference>
<dbReference type="SUPFAM" id="SSF101447">
    <property type="entry name" value="Formin homology 2 domain (FH2 domain)"/>
    <property type="match status" value="1"/>
</dbReference>
<dbReference type="GO" id="GO:0005737">
    <property type="term" value="C:cytoplasm"/>
    <property type="evidence" value="ECO:0007669"/>
    <property type="project" value="TreeGrafter"/>
</dbReference>
<dbReference type="InterPro" id="IPR016024">
    <property type="entry name" value="ARM-type_fold"/>
</dbReference>
<evidence type="ECO:0000313" key="13">
    <source>
        <dbReference type="EMBL" id="KAG2469779.1"/>
    </source>
</evidence>
<dbReference type="Proteomes" id="UP000886611">
    <property type="component" value="Unassembled WGS sequence"/>
</dbReference>
<dbReference type="InterPro" id="IPR038765">
    <property type="entry name" value="Papain-like_cys_pep_sf"/>
</dbReference>
<feature type="compositionally biased region" description="Basic and acidic residues" evidence="9">
    <location>
        <begin position="1000"/>
        <end position="1014"/>
    </location>
</feature>
<dbReference type="InterPro" id="IPR002931">
    <property type="entry name" value="Transglutaminase-like"/>
</dbReference>
<keyword evidence="5" id="KW-0106">Calcium</keyword>
<dbReference type="PROSITE" id="PS51232">
    <property type="entry name" value="GBD_FH3"/>
    <property type="match status" value="1"/>
</dbReference>
<dbReference type="InterPro" id="IPR013783">
    <property type="entry name" value="Ig-like_fold"/>
</dbReference>
<evidence type="ECO:0000256" key="7">
    <source>
        <dbReference type="ARBA" id="ARBA00023315"/>
    </source>
</evidence>
<dbReference type="SUPFAM" id="SSF54001">
    <property type="entry name" value="Cysteine proteinases"/>
    <property type="match status" value="1"/>
</dbReference>
<gene>
    <name evidence="13" type="primary">Fhod3_0</name>
    <name evidence="13" type="ORF">GTO96_0022515</name>
</gene>
<feature type="compositionally biased region" description="Basic and acidic residues" evidence="9">
    <location>
        <begin position="1175"/>
        <end position="1191"/>
    </location>
</feature>
<keyword evidence="3" id="KW-0808">Transferase</keyword>
<dbReference type="InterPro" id="IPR001102">
    <property type="entry name" value="Transglutaminase_N"/>
</dbReference>
<keyword evidence="14" id="KW-1185">Reference proteome</keyword>
<evidence type="ECO:0000256" key="3">
    <source>
        <dbReference type="ARBA" id="ARBA00022679"/>
    </source>
</evidence>
<dbReference type="InterPro" id="IPR014767">
    <property type="entry name" value="DAD_dom"/>
</dbReference>
<feature type="domain" description="FH2" evidence="12">
    <location>
        <begin position="1401"/>
        <end position="1795"/>
    </location>
</feature>
<evidence type="ECO:0000259" key="10">
    <source>
        <dbReference type="PROSITE" id="PS51231"/>
    </source>
</evidence>
<dbReference type="Pfam" id="PF24959">
    <property type="entry name" value="FH3_FHOD1-3"/>
    <property type="match status" value="1"/>
</dbReference>
<reference evidence="13 14" key="1">
    <citation type="journal article" date="2021" name="Cell">
        <title>Tracing the genetic footprints of vertebrate landing in non-teleost ray-finned fishes.</title>
        <authorList>
            <person name="Bi X."/>
            <person name="Wang K."/>
            <person name="Yang L."/>
            <person name="Pan H."/>
            <person name="Jiang H."/>
            <person name="Wei Q."/>
            <person name="Fang M."/>
            <person name="Yu H."/>
            <person name="Zhu C."/>
            <person name="Cai Y."/>
            <person name="He Y."/>
            <person name="Gan X."/>
            <person name="Zeng H."/>
            <person name="Yu D."/>
            <person name="Zhu Y."/>
            <person name="Jiang H."/>
            <person name="Qiu Q."/>
            <person name="Yang H."/>
            <person name="Zhang Y.E."/>
            <person name="Wang W."/>
            <person name="Zhu M."/>
            <person name="He S."/>
            <person name="Zhang G."/>
        </authorList>
    </citation>
    <scope>NUCLEOTIDE SEQUENCE [LARGE SCALE GENOMIC DNA]</scope>
    <source>
        <strain evidence="13">Bchr_013</strain>
    </source>
</reference>
<dbReference type="Pfam" id="PF01841">
    <property type="entry name" value="Transglut_core"/>
    <property type="match status" value="1"/>
</dbReference>
<dbReference type="PANTHER" id="PTHR45920">
    <property type="entry name" value="FORMIN HOMOLOGY 2 DOMAIN CONTAINING, ISOFORM I"/>
    <property type="match status" value="1"/>
</dbReference>
<dbReference type="GO" id="GO:0051015">
    <property type="term" value="F:actin filament binding"/>
    <property type="evidence" value="ECO:0007669"/>
    <property type="project" value="TreeGrafter"/>
</dbReference>
<dbReference type="SUPFAM" id="SSF81296">
    <property type="entry name" value="E set domains"/>
    <property type="match status" value="1"/>
</dbReference>
<dbReference type="InterPro" id="IPR013808">
    <property type="entry name" value="Transglutaminase_AS"/>
</dbReference>
<organism evidence="13 14">
    <name type="scientific">Polypterus senegalus</name>
    <name type="common">Senegal bichir</name>
    <dbReference type="NCBI Taxonomy" id="55291"/>
    <lineage>
        <taxon>Eukaryota</taxon>
        <taxon>Metazoa</taxon>
        <taxon>Chordata</taxon>
        <taxon>Craniata</taxon>
        <taxon>Vertebrata</taxon>
        <taxon>Euteleostomi</taxon>
        <taxon>Actinopterygii</taxon>
        <taxon>Polypteriformes</taxon>
        <taxon>Polypteridae</taxon>
        <taxon>Polypterus</taxon>
    </lineage>
</organism>
<dbReference type="SMART" id="SM00498">
    <property type="entry name" value="FH2"/>
    <property type="match status" value="1"/>
</dbReference>
<comment type="caution">
    <text evidence="13">The sequence shown here is derived from an EMBL/GenBank/DDBJ whole genome shotgun (WGS) entry which is preliminary data.</text>
</comment>
<protein>
    <recommendedName>
        <fullName evidence="8">protein-glutamine gamma-glutamyltransferase</fullName>
        <ecNumber evidence="8">2.3.2.13</ecNumber>
    </recommendedName>
</protein>
<evidence type="ECO:0000256" key="2">
    <source>
        <dbReference type="ARBA" id="ARBA00005968"/>
    </source>
</evidence>
<dbReference type="InterPro" id="IPR036238">
    <property type="entry name" value="Transglutaminase_C_sf"/>
</dbReference>
<sequence length="1938" mass="218375">MPALITVSIPVCPVLNCDLKAQHEMPKYDPDILKTVDLQPSTNNRSHHTEEIDTKRLIVRRGQPFSMTIQCGDVSRLQMTGSLEIILHTGKEDFIQIQVPQSEVETDSWRFSLQAGPQDILLNVYSPAMATVGQYKMTVLCLRQGQVLQQLSGGNFLLLFNPWCKDDPVYLPQQQMLQEYILNENGILFQGSWNNIYSVPWNFGQFERDMVDICFEILDNSPAALDDPISDAYKRNDPVYVSRTVSAMINANDDRGVILGRWDGNYEKGVIPTRWTGSVEILRRWSRAGMKPVCYGQCWVFAGVACTVMRCLGIPARCVTNYLSAHDTDSNLRVDRYYNESMELLPGKEKDSIWNYHCWVESWMSRRDLPIGFDGWQVLDPTPQERSEGIYCCGPCPVKAVKEGRIDLDYDAPFVFAEVNADVVCWIVHEDGRQTQSSLQCRNVGKCISTKGLTGDTRWDITGEYKYPEGSAMEREVYTRAGLRNFLRKSGGQSLVLKMKDMQAIHGSDFDVFVEVLNRSSEDKDITLTVVASAVTYNGIHLYELERKESSFCAPAYRAKKEPLRLKYENYGHRLSEHNLIRISSLLRQVGRSEMIVHESAISLVMPQLTVKIVGEPVLFQKLTALITFVNPLPITLSGGTFTIEGAGLTGLQEVKCPDSEIKAGQKVVVEDTAFQLYPNGNYLDMDLTFTEQRDDLEQFFDELNKGKKPILILRTQLSVRVHAILVLVVSFTLKPKDYMSLETRRECKLDDKDLVPEFVSSEGLACLIKVGAEADQNYQNYILRALSQIMLFVDGMNGVIHHPETVQWLYTLTGSLSRLVVKTALKLLIVFVEYTESNAQLFIQAVSTVDEQRGTKPWSCLIEILDEKNGADGELLIFTMTLINKTLAVLPDQDSFYDVTDCLEKQGMEAIIQRHLRGKGADPDLKHQFTIYENALKHEDEEQDQSLPHTRRDRRKLTPSADDARKHRRASGQNEPEVALQEKVETGAIYLNSSRKHSERSPTTEKPSLRAERISSPVLSDIIPSPSLSAFDTHKGVQSTNSNSVTHFTSVLRDLSPPVDKPDSPPANPSSEENAKSGEKSIFKNRFLQNLVATHRGREAIKRAFTKEKQNISCATEEAVSPEIIVSSPKETSRAAPSDEGVDLLSAKELKNKAINEKEPCSDSSGSSSTSSTLEREEKTSDRQTADNEQAKGLVRQTSLEKHSTLSSEQKFKLNMLYAKNKPATFTRCSSMAEEEGQEAGKQPPADILLISNNTTLASRICTLENQYQQGCERQWNPNLDNVSIDVKAVKDRLSEEQQPKTLRTQYSIDSEINTKNLDKTLMTPLSKDVDFTWDKLETSSRALKIKDLDFSDLLDEEDIDVLDIDGFDGDVSKGSVIPTRATQFVGTTASPPPSGVLSPLHLHLHPEKTVKLFWQELKQPEGPRKCKFGHGTLWASLDKVTVDTTRLEHLFESKAKELATSKKPAEVKKQVIVVLDPKRSNAINIGLTVLPAVHIIKTAINNFDEFAINKEGIEKILTMIPTDEEKQRIQEAQLANPDVPLGTAEQFLLTLSSISGLTARLQLWAFKLDYENMEKEIAEPLFDLKLGMEQLAKNKTFKNILATLLAIGNFLNSSNAKGFELSYLEKVVEVKDTVHRQSLLHHTCNFVIENYTDSSDVYSEIPAITRSAKVDFDQLSENLVHLERKCKASWDNLKVIAKHESKPVLKNKMTDFLKDCTERIIILKVVHRRIINRFHSFLLYLGQPSYSVRDVKVTHFCKIISDFALEYRTTRERVLQQKQKRAAYRERNKTRGKMITETEKFCGATETSVNALVHRDTDSEPAKAEENHENMKNVLITTSDSTARRSRGNRSFGRISPPEPVAPQEDGASSQDDATDEIMDRLVKSVTQNPNQRPSTPKERKRSRANRKSLRRTLKSGLSPDMVQALGLTKSSEVAL</sequence>
<dbReference type="InterPro" id="IPR036985">
    <property type="entry name" value="Transglutaminase-like_sf"/>
</dbReference>
<feature type="compositionally biased region" description="Basic and acidic residues" evidence="9">
    <location>
        <begin position="1819"/>
        <end position="1833"/>
    </location>
</feature>
<dbReference type="Gene3D" id="3.90.260.10">
    <property type="entry name" value="Transglutaminase-like"/>
    <property type="match status" value="1"/>
</dbReference>
<feature type="domain" description="GBD/FH3" evidence="11">
    <location>
        <begin position="667"/>
        <end position="1031"/>
    </location>
</feature>
<dbReference type="GO" id="GO:0005856">
    <property type="term" value="C:cytoskeleton"/>
    <property type="evidence" value="ECO:0007669"/>
    <property type="project" value="TreeGrafter"/>
</dbReference>
<evidence type="ECO:0000256" key="8">
    <source>
        <dbReference type="ARBA" id="ARBA00024222"/>
    </source>
</evidence>
<dbReference type="InterPro" id="IPR008958">
    <property type="entry name" value="Transglutaminase_C"/>
</dbReference>
<dbReference type="PROSITE" id="PS51444">
    <property type="entry name" value="FH2"/>
    <property type="match status" value="1"/>
</dbReference>
<dbReference type="PANTHER" id="PTHR45920:SF2">
    <property type="entry name" value="FH1_FH2 DOMAIN-CONTAINING PROTEIN 1"/>
    <property type="match status" value="1"/>
</dbReference>
<dbReference type="Pfam" id="PF02181">
    <property type="entry name" value="FH2"/>
    <property type="match status" value="1"/>
</dbReference>
<dbReference type="FunFam" id="3.90.260.10:FF:000001">
    <property type="entry name" value="Protein-glutamine gamma-glutamyltransferase 2"/>
    <property type="match status" value="1"/>
</dbReference>
<dbReference type="InterPro" id="IPR015425">
    <property type="entry name" value="FH2_Formin"/>
</dbReference>
<dbReference type="GO" id="GO:0003810">
    <property type="term" value="F:protein-glutamine gamma-glutamyltransferase activity"/>
    <property type="evidence" value="ECO:0007669"/>
    <property type="project" value="UniProtKB-EC"/>
</dbReference>
<dbReference type="EC" id="2.3.2.13" evidence="8"/>
<feature type="non-terminal residue" evidence="13">
    <location>
        <position position="1"/>
    </location>
</feature>
<feature type="domain" description="DAD" evidence="10">
    <location>
        <begin position="1874"/>
        <end position="1907"/>
    </location>
</feature>
<evidence type="ECO:0000313" key="14">
    <source>
        <dbReference type="Proteomes" id="UP000886611"/>
    </source>
</evidence>
<dbReference type="GO" id="GO:0030866">
    <property type="term" value="P:cortical actin cytoskeleton organization"/>
    <property type="evidence" value="ECO:0007669"/>
    <property type="project" value="TreeGrafter"/>
</dbReference>
<dbReference type="GO" id="GO:0046872">
    <property type="term" value="F:metal ion binding"/>
    <property type="evidence" value="ECO:0007669"/>
    <property type="project" value="UniProtKB-KW"/>
</dbReference>
<keyword evidence="7" id="KW-0012">Acyltransferase</keyword>
<feature type="compositionally biased region" description="Basic residues" evidence="9">
    <location>
        <begin position="1901"/>
        <end position="1916"/>
    </location>
</feature>
<feature type="region of interest" description="Disordered" evidence="9">
    <location>
        <begin position="937"/>
        <end position="1025"/>
    </location>
</feature>
<accession>A0A8X7XM05</accession>
<dbReference type="InterPro" id="IPR014756">
    <property type="entry name" value="Ig_E-set"/>
</dbReference>
<dbReference type="InterPro" id="IPR014768">
    <property type="entry name" value="GBD/FH3_dom"/>
</dbReference>
<feature type="non-terminal residue" evidence="13">
    <location>
        <position position="1938"/>
    </location>
</feature>
<dbReference type="EMBL" id="JAATIS010000147">
    <property type="protein sequence ID" value="KAG2469779.1"/>
    <property type="molecule type" value="Genomic_DNA"/>
</dbReference>
<feature type="compositionally biased region" description="Basic and acidic residues" evidence="9">
    <location>
        <begin position="1074"/>
        <end position="1083"/>
    </location>
</feature>
<feature type="region of interest" description="Disordered" evidence="9">
    <location>
        <begin position="1154"/>
        <end position="1207"/>
    </location>
</feature>
<feature type="region of interest" description="Disordered" evidence="9">
    <location>
        <begin position="1819"/>
        <end position="1924"/>
    </location>
</feature>
<dbReference type="InterPro" id="IPR011989">
    <property type="entry name" value="ARM-like"/>
</dbReference>
<dbReference type="Gene3D" id="1.25.10.10">
    <property type="entry name" value="Leucine-rich Repeat Variant"/>
    <property type="match status" value="1"/>
</dbReference>
<keyword evidence="6" id="KW-0009">Actin-binding</keyword>
<dbReference type="Gene3D" id="2.60.40.10">
    <property type="entry name" value="Immunoglobulins"/>
    <property type="match status" value="2"/>
</dbReference>
<feature type="compositionally biased region" description="Polar residues" evidence="9">
    <location>
        <begin position="1887"/>
        <end position="1897"/>
    </location>
</feature>
<dbReference type="Pfam" id="PF00868">
    <property type="entry name" value="Transglut_N"/>
    <property type="match status" value="1"/>
</dbReference>
<dbReference type="Pfam" id="PF18382">
    <property type="entry name" value="Formin_GBD_N"/>
    <property type="match status" value="1"/>
</dbReference>
<comment type="cofactor">
    <cofactor evidence="1">
        <name>Ca(2+)</name>
        <dbReference type="ChEBI" id="CHEBI:29108"/>
    </cofactor>
</comment>
<dbReference type="SUPFAM" id="SSF49309">
    <property type="entry name" value="Transglutaminase, two C-terminal domains"/>
    <property type="match status" value="2"/>
</dbReference>
<proteinExistence type="inferred from homology"/>
<evidence type="ECO:0000256" key="9">
    <source>
        <dbReference type="SAM" id="MobiDB-lite"/>
    </source>
</evidence>
<dbReference type="PROSITE" id="PS51231">
    <property type="entry name" value="DAD"/>
    <property type="match status" value="1"/>
</dbReference>
<dbReference type="PROSITE" id="PS00547">
    <property type="entry name" value="TRANSGLUTAMINASES"/>
    <property type="match status" value="1"/>
</dbReference>
<dbReference type="InterPro" id="IPR041387">
    <property type="entry name" value="FHOD1_GBD_N"/>
</dbReference>
<dbReference type="InterPro" id="IPR042201">
    <property type="entry name" value="FH2_Formin_sf"/>
</dbReference>
<feature type="region of interest" description="Disordered" evidence="9">
    <location>
        <begin position="1054"/>
        <end position="1083"/>
    </location>
</feature>
<dbReference type="FunFam" id="1.25.10.10:FF:000056">
    <property type="entry name" value="FH1/FH2 domain-containing protein 3 isoform X1"/>
    <property type="match status" value="1"/>
</dbReference>
<evidence type="ECO:0000259" key="11">
    <source>
        <dbReference type="PROSITE" id="PS51232"/>
    </source>
</evidence>
<keyword evidence="4" id="KW-0479">Metal-binding</keyword>
<dbReference type="Pfam" id="PF00927">
    <property type="entry name" value="Transglut_C"/>
    <property type="match status" value="1"/>
</dbReference>
<dbReference type="SMART" id="SM00460">
    <property type="entry name" value="TGc"/>
    <property type="match status" value="1"/>
</dbReference>
<evidence type="ECO:0000256" key="4">
    <source>
        <dbReference type="ARBA" id="ARBA00022723"/>
    </source>
</evidence>
<name>A0A8X7XM05_POLSE</name>
<evidence type="ECO:0000256" key="6">
    <source>
        <dbReference type="ARBA" id="ARBA00023203"/>
    </source>
</evidence>
<evidence type="ECO:0000256" key="1">
    <source>
        <dbReference type="ARBA" id="ARBA00001913"/>
    </source>
</evidence>
<evidence type="ECO:0000256" key="5">
    <source>
        <dbReference type="ARBA" id="ARBA00022837"/>
    </source>
</evidence>
<dbReference type="InterPro" id="IPR056771">
    <property type="entry name" value="FH3_FHOD1-3-like"/>
</dbReference>